<evidence type="ECO:0000256" key="1">
    <source>
        <dbReference type="ARBA" id="ARBA00013166"/>
    </source>
</evidence>
<feature type="domain" description="Aminoacyl-transfer RNA synthetases class-II family profile" evidence="6">
    <location>
        <begin position="197"/>
        <end position="515"/>
    </location>
</feature>
<sequence length="525" mass="58964">MLRWSLASRLRGSFRLVQTQAVDFTARNETISQNLNHFYPSLSELTTVTTSISHFKNKYAALENDDTSEREVLRARINSIRSAGKNMCFIDVAHAQSSMQLILNYNLMTKHISDKSSVTKEDFFQHVQSLKPGDHIQACGFPGFSQRERTLSLKCTQLIRILAPALQALPPKLSDPVKRNQNRVLDYQVNGHDSLIVRHKILSAIREFLNTRTFVEVETPILSSKANGAAAEPFTTRAKSTGKTFELRVAPELWLKRLIVGGLDHVYEIGKVFRNEGVDATHNPEFTTLEFYQSYASMEDLIALSEELYLHVLSSVDSAIAKDLKEPFLANGAKFNRVEFLPFLQKETNVDLSEVDLTSSSEITAAFASKGINLDTDGKSPQQILNFLCGRYIEDKYCKGIVPTLIYHHPTVMSPLAKGNPEDSMLTSKRFEVFIGGKEYINAYEEENCPALQLQKFIAQQEAHDNYGDNESLAVDNSYVEAMKWGMPPIGGFGLGVDRLCMLLTGNTRIERVLSFGTIDDISRQ</sequence>
<dbReference type="Gene3D" id="2.40.50.140">
    <property type="entry name" value="Nucleic acid-binding proteins"/>
    <property type="match status" value="1"/>
</dbReference>
<evidence type="ECO:0000313" key="8">
    <source>
        <dbReference type="Proteomes" id="UP000191144"/>
    </source>
</evidence>
<reference evidence="8" key="1">
    <citation type="submission" date="2016-03" db="EMBL/GenBank/DDBJ databases">
        <authorList>
            <person name="Devillers Hugo."/>
        </authorList>
    </citation>
    <scope>NUCLEOTIDE SEQUENCE [LARGE SCALE GENOMIC DNA]</scope>
</reference>
<gene>
    <name evidence="7" type="ORF">LAME_0D06282G</name>
</gene>
<dbReference type="Gene3D" id="3.30.930.10">
    <property type="entry name" value="Bira Bifunctional Protein, Domain 2"/>
    <property type="match status" value="1"/>
</dbReference>
<name>A0A1G4J9K0_9SACH</name>
<dbReference type="SUPFAM" id="SSF55681">
    <property type="entry name" value="Class II aaRS and biotin synthetases"/>
    <property type="match status" value="1"/>
</dbReference>
<evidence type="ECO:0000256" key="5">
    <source>
        <dbReference type="ARBA" id="ARBA00023146"/>
    </source>
</evidence>
<dbReference type="InterPro" id="IPR045864">
    <property type="entry name" value="aa-tRNA-synth_II/BPL/LPL"/>
</dbReference>
<evidence type="ECO:0000256" key="2">
    <source>
        <dbReference type="ARBA" id="ARBA00022598"/>
    </source>
</evidence>
<dbReference type="InterPro" id="IPR018149">
    <property type="entry name" value="Lys-tRNA-synth_II_C"/>
</dbReference>
<evidence type="ECO:0000313" key="7">
    <source>
        <dbReference type="EMBL" id="SCU86472.1"/>
    </source>
</evidence>
<dbReference type="SUPFAM" id="SSF50249">
    <property type="entry name" value="Nucleic acid-binding proteins"/>
    <property type="match status" value="1"/>
</dbReference>
<dbReference type="InterPro" id="IPR004364">
    <property type="entry name" value="Aa-tRNA-synt_II"/>
</dbReference>
<dbReference type="AlphaFoldDB" id="A0A1G4J9K0"/>
<dbReference type="EC" id="6.1.1.6" evidence="1"/>
<dbReference type="PANTHER" id="PTHR42918:SF5">
    <property type="entry name" value="LYSINE--TRNA LIGASE, MITOCHONDRIAL"/>
    <property type="match status" value="1"/>
</dbReference>
<keyword evidence="2" id="KW-0436">Ligase</keyword>
<dbReference type="GO" id="GO:0070154">
    <property type="term" value="P:mitochondrial lysyl-tRNA aminoacylation"/>
    <property type="evidence" value="ECO:0007669"/>
    <property type="project" value="TreeGrafter"/>
</dbReference>
<keyword evidence="5" id="KW-0030">Aminoacyl-tRNA synthetase</keyword>
<organism evidence="7 8">
    <name type="scientific">Lachancea meyersii CBS 8951</name>
    <dbReference type="NCBI Taxonomy" id="1266667"/>
    <lineage>
        <taxon>Eukaryota</taxon>
        <taxon>Fungi</taxon>
        <taxon>Dikarya</taxon>
        <taxon>Ascomycota</taxon>
        <taxon>Saccharomycotina</taxon>
        <taxon>Saccharomycetes</taxon>
        <taxon>Saccharomycetales</taxon>
        <taxon>Saccharomycetaceae</taxon>
        <taxon>Lachancea</taxon>
    </lineage>
</organism>
<keyword evidence="3" id="KW-0547">Nucleotide-binding</keyword>
<dbReference type="EMBL" id="LT598482">
    <property type="protein sequence ID" value="SCU86472.1"/>
    <property type="molecule type" value="Genomic_DNA"/>
</dbReference>
<dbReference type="PANTHER" id="PTHR42918">
    <property type="entry name" value="LYSYL-TRNA SYNTHETASE"/>
    <property type="match status" value="1"/>
</dbReference>
<dbReference type="GO" id="GO:0005524">
    <property type="term" value="F:ATP binding"/>
    <property type="evidence" value="ECO:0007669"/>
    <property type="project" value="UniProtKB-KW"/>
</dbReference>
<dbReference type="GO" id="GO:0000049">
    <property type="term" value="F:tRNA binding"/>
    <property type="evidence" value="ECO:0007669"/>
    <property type="project" value="TreeGrafter"/>
</dbReference>
<dbReference type="NCBIfam" id="TIGR00499">
    <property type="entry name" value="lysS_bact"/>
    <property type="match status" value="1"/>
</dbReference>
<dbReference type="InterPro" id="IPR002313">
    <property type="entry name" value="Lys-tRNA-ligase_II"/>
</dbReference>
<evidence type="ECO:0000256" key="3">
    <source>
        <dbReference type="ARBA" id="ARBA00022741"/>
    </source>
</evidence>
<evidence type="ECO:0000256" key="4">
    <source>
        <dbReference type="ARBA" id="ARBA00022840"/>
    </source>
</evidence>
<dbReference type="InterPro" id="IPR012340">
    <property type="entry name" value="NA-bd_OB-fold"/>
</dbReference>
<evidence type="ECO:0000259" key="6">
    <source>
        <dbReference type="PROSITE" id="PS50862"/>
    </source>
</evidence>
<protein>
    <recommendedName>
        <fullName evidence="1">lysine--tRNA ligase</fullName>
        <ecNumber evidence="1">6.1.1.6</ecNumber>
    </recommendedName>
</protein>
<dbReference type="OrthoDB" id="21243at2759"/>
<dbReference type="Pfam" id="PF00152">
    <property type="entry name" value="tRNA-synt_2"/>
    <property type="match status" value="1"/>
</dbReference>
<dbReference type="GO" id="GO:0004824">
    <property type="term" value="F:lysine-tRNA ligase activity"/>
    <property type="evidence" value="ECO:0007669"/>
    <property type="project" value="UniProtKB-EC"/>
</dbReference>
<dbReference type="GO" id="GO:0005739">
    <property type="term" value="C:mitochondrion"/>
    <property type="evidence" value="ECO:0007669"/>
    <property type="project" value="TreeGrafter"/>
</dbReference>
<keyword evidence="8" id="KW-1185">Reference proteome</keyword>
<accession>A0A1G4J9K0</accession>
<dbReference type="PROSITE" id="PS50862">
    <property type="entry name" value="AA_TRNA_LIGASE_II"/>
    <property type="match status" value="1"/>
</dbReference>
<dbReference type="PRINTS" id="PR00982">
    <property type="entry name" value="TRNASYNTHLYS"/>
</dbReference>
<dbReference type="Proteomes" id="UP000191144">
    <property type="component" value="Chromosome D"/>
</dbReference>
<keyword evidence="4" id="KW-0067">ATP-binding</keyword>
<proteinExistence type="predicted"/>
<dbReference type="InterPro" id="IPR006195">
    <property type="entry name" value="aa-tRNA-synth_II"/>
</dbReference>